<evidence type="ECO:0000259" key="7">
    <source>
        <dbReference type="Pfam" id="PF00881"/>
    </source>
</evidence>
<dbReference type="Pfam" id="PF00881">
    <property type="entry name" value="Nitroreductase"/>
    <property type="match status" value="1"/>
</dbReference>
<keyword evidence="9" id="KW-1185">Reference proteome</keyword>
<evidence type="ECO:0000256" key="5">
    <source>
        <dbReference type="ARBA" id="ARBA00022857"/>
    </source>
</evidence>
<evidence type="ECO:0000256" key="4">
    <source>
        <dbReference type="ARBA" id="ARBA00022643"/>
    </source>
</evidence>
<evidence type="ECO:0000313" key="8">
    <source>
        <dbReference type="EMBL" id="PSG92165.1"/>
    </source>
</evidence>
<dbReference type="Gene3D" id="3.40.109.10">
    <property type="entry name" value="NADH Oxidase"/>
    <property type="match status" value="1"/>
</dbReference>
<dbReference type="SUPFAM" id="SSF55469">
    <property type="entry name" value="FMN-dependent nitroreductase-like"/>
    <property type="match status" value="1"/>
</dbReference>
<dbReference type="InterPro" id="IPR000415">
    <property type="entry name" value="Nitroreductase-like"/>
</dbReference>
<keyword evidence="6" id="KW-0560">Oxidoreductase</keyword>
<keyword evidence="4" id="KW-0288">FMN</keyword>
<comment type="cofactor">
    <cofactor evidence="1">
        <name>FMN</name>
        <dbReference type="ChEBI" id="CHEBI:58210"/>
    </cofactor>
</comment>
<dbReference type="PANTHER" id="PTHR43673:SF2">
    <property type="entry name" value="NITROREDUCTASE"/>
    <property type="match status" value="1"/>
</dbReference>
<dbReference type="InterPro" id="IPR029479">
    <property type="entry name" value="Nitroreductase"/>
</dbReference>
<feature type="domain" description="Nitroreductase" evidence="7">
    <location>
        <begin position="7"/>
        <end position="185"/>
    </location>
</feature>
<sequence>MDITQDLKWRYATKKFDNNKKVSKDDIDKILEAFNLTASSYGLQPIKLVVLQDELKQEELVKFSMMQQQVKDASHVLVFCIDSEVNEDKISDYFNLVKQTRNTPDDILNPFKKFLIEDFKLKTQEEIEAWAKNQAYLAMGNLLTVCAMLKIDSCPMEGFNPDKFDEILGLHKLNLKSVLVMPIGYRSEDDFMASLKKVRKPIEDMIIFK</sequence>
<dbReference type="PANTHER" id="PTHR43673">
    <property type="entry name" value="NAD(P)H NITROREDUCTASE YDGI-RELATED"/>
    <property type="match status" value="1"/>
</dbReference>
<comment type="similarity">
    <text evidence="2">Belongs to the nitroreductase family.</text>
</comment>
<evidence type="ECO:0000256" key="2">
    <source>
        <dbReference type="ARBA" id="ARBA00007118"/>
    </source>
</evidence>
<gene>
    <name evidence="8" type="ORF">C7H61_06190</name>
</gene>
<reference evidence="8 9" key="1">
    <citation type="submission" date="2018-03" db="EMBL/GenBank/DDBJ databases">
        <title>Mesoflavibacter sp. HG37 and Mesoflavibacter sp. HG96 sp.nov., two marine bacteria isolated from seawater of Western Pacific Ocean.</title>
        <authorList>
            <person name="Cheng H."/>
            <person name="Wu Y.-H."/>
            <person name="Guo L.-L."/>
            <person name="Xu X.-W."/>
        </authorList>
    </citation>
    <scope>NUCLEOTIDE SEQUENCE [LARGE SCALE GENOMIC DNA]</scope>
    <source>
        <strain evidence="8 9">KCTC 42117</strain>
    </source>
</reference>
<dbReference type="Proteomes" id="UP000238430">
    <property type="component" value="Unassembled WGS sequence"/>
</dbReference>
<dbReference type="GO" id="GO:0016491">
    <property type="term" value="F:oxidoreductase activity"/>
    <property type="evidence" value="ECO:0007669"/>
    <property type="project" value="UniProtKB-KW"/>
</dbReference>
<name>A0A2T1NH57_9FLAO</name>
<evidence type="ECO:0000256" key="3">
    <source>
        <dbReference type="ARBA" id="ARBA00022630"/>
    </source>
</evidence>
<dbReference type="CDD" id="cd02149">
    <property type="entry name" value="NfsB-like"/>
    <property type="match status" value="1"/>
</dbReference>
<evidence type="ECO:0000256" key="6">
    <source>
        <dbReference type="ARBA" id="ARBA00023002"/>
    </source>
</evidence>
<evidence type="ECO:0000256" key="1">
    <source>
        <dbReference type="ARBA" id="ARBA00001917"/>
    </source>
</evidence>
<evidence type="ECO:0000313" key="9">
    <source>
        <dbReference type="Proteomes" id="UP000238430"/>
    </source>
</evidence>
<dbReference type="InterPro" id="IPR033878">
    <property type="entry name" value="NfsB-like"/>
</dbReference>
<keyword evidence="5" id="KW-0521">NADP</keyword>
<dbReference type="AlphaFoldDB" id="A0A2T1NH57"/>
<comment type="caution">
    <text evidence="8">The sequence shown here is derived from an EMBL/GenBank/DDBJ whole genome shotgun (WGS) entry which is preliminary data.</text>
</comment>
<protein>
    <submittedName>
        <fullName evidence="8">NAD(P)H-dependent oxidoreductase</fullName>
    </submittedName>
</protein>
<dbReference type="OrthoDB" id="9809288at2"/>
<accession>A0A2T1NH57</accession>
<dbReference type="EMBL" id="PXOT01000020">
    <property type="protein sequence ID" value="PSG92165.1"/>
    <property type="molecule type" value="Genomic_DNA"/>
</dbReference>
<keyword evidence="3" id="KW-0285">Flavoprotein</keyword>
<organism evidence="8 9">
    <name type="scientific">Mesoflavibacter zeaxanthinifaciens subsp. sabulilitoris</name>
    <dbReference type="NCBI Taxonomy" id="1520893"/>
    <lineage>
        <taxon>Bacteria</taxon>
        <taxon>Pseudomonadati</taxon>
        <taxon>Bacteroidota</taxon>
        <taxon>Flavobacteriia</taxon>
        <taxon>Flavobacteriales</taxon>
        <taxon>Flavobacteriaceae</taxon>
        <taxon>Mesoflavibacter</taxon>
    </lineage>
</organism>
<dbReference type="RefSeq" id="WP_106678137.1">
    <property type="nucleotide sequence ID" value="NZ_JACHWV010000001.1"/>
</dbReference>
<proteinExistence type="inferred from homology"/>